<gene>
    <name evidence="2" type="ORF">GTP23_20850</name>
</gene>
<protein>
    <submittedName>
        <fullName evidence="2">MSHA biogenesis protein MshI</fullName>
    </submittedName>
</protein>
<dbReference type="Proteomes" id="UP000444316">
    <property type="component" value="Unassembled WGS sequence"/>
</dbReference>
<evidence type="ECO:0000313" key="3">
    <source>
        <dbReference type="Proteomes" id="UP000444316"/>
    </source>
</evidence>
<keyword evidence="3" id="KW-1185">Reference proteome</keyword>
<feature type="transmembrane region" description="Helical" evidence="1">
    <location>
        <begin position="23"/>
        <end position="42"/>
    </location>
</feature>
<dbReference type="AlphaFoldDB" id="A0A845I716"/>
<accession>A0A845I716</accession>
<sequence length="229" mass="23720">MSQQINLYNVAFEPQKNYATTPVVLGVVLTTVLALGVFTALAKSQLGETRAQAQKVQAELDARLASKTAATAAFVAPRKSEALQQEVDQASTTLANLQKVAGLLDQGHSGAVHGYSPYFRALARRTSDGLWLTGVQIVGNGDSIGLQGRALKPGLLPPYLAGLSGEAVLRGKKFAQLDLHEPASSASATAEADVAAGGVQAPARAAAPRFIEFSLQSTADVAGSKAVQP</sequence>
<dbReference type="EMBL" id="WWCL01000005">
    <property type="protein sequence ID" value="MYN47498.1"/>
    <property type="molecule type" value="Genomic_DNA"/>
</dbReference>
<reference evidence="2" key="1">
    <citation type="submission" date="2019-12" db="EMBL/GenBank/DDBJ databases">
        <title>Novel species isolated from a subtropical stream in China.</title>
        <authorList>
            <person name="Lu H."/>
        </authorList>
    </citation>
    <scope>NUCLEOTIDE SEQUENCE [LARGE SCALE GENOMIC DNA]</scope>
    <source>
        <strain evidence="2">FT93W</strain>
    </source>
</reference>
<keyword evidence="1" id="KW-0472">Membrane</keyword>
<name>A0A845I716_9BURK</name>
<dbReference type="RefSeq" id="WP_161036903.1">
    <property type="nucleotide sequence ID" value="NZ_WWCL01000005.1"/>
</dbReference>
<keyword evidence="1" id="KW-0812">Transmembrane</keyword>
<keyword evidence="1" id="KW-1133">Transmembrane helix</keyword>
<organism evidence="2 3">
    <name type="scientific">Duganella fentianensis</name>
    <dbReference type="NCBI Taxonomy" id="2692177"/>
    <lineage>
        <taxon>Bacteria</taxon>
        <taxon>Pseudomonadati</taxon>
        <taxon>Pseudomonadota</taxon>
        <taxon>Betaproteobacteria</taxon>
        <taxon>Burkholderiales</taxon>
        <taxon>Oxalobacteraceae</taxon>
        <taxon>Telluria group</taxon>
        <taxon>Duganella</taxon>
    </lineage>
</organism>
<comment type="caution">
    <text evidence="2">The sequence shown here is derived from an EMBL/GenBank/DDBJ whole genome shotgun (WGS) entry which is preliminary data.</text>
</comment>
<proteinExistence type="predicted"/>
<evidence type="ECO:0000256" key="1">
    <source>
        <dbReference type="SAM" id="Phobius"/>
    </source>
</evidence>
<evidence type="ECO:0000313" key="2">
    <source>
        <dbReference type="EMBL" id="MYN47498.1"/>
    </source>
</evidence>